<evidence type="ECO:0000313" key="5">
    <source>
        <dbReference type="Proteomes" id="UP000287651"/>
    </source>
</evidence>
<dbReference type="InterPro" id="IPR009091">
    <property type="entry name" value="RCC1/BLIP-II"/>
</dbReference>
<dbReference type="SUPFAM" id="SSF50985">
    <property type="entry name" value="RCC1/BLIP-II"/>
    <property type="match status" value="1"/>
</dbReference>
<evidence type="ECO:0000256" key="3">
    <source>
        <dbReference type="SAM" id="MobiDB-lite"/>
    </source>
</evidence>
<dbReference type="EMBL" id="AMZH03008371">
    <property type="protein sequence ID" value="RRT59101.1"/>
    <property type="molecule type" value="Genomic_DNA"/>
</dbReference>
<organism evidence="4 5">
    <name type="scientific">Ensete ventricosum</name>
    <name type="common">Abyssinian banana</name>
    <name type="synonym">Musa ensete</name>
    <dbReference type="NCBI Taxonomy" id="4639"/>
    <lineage>
        <taxon>Eukaryota</taxon>
        <taxon>Viridiplantae</taxon>
        <taxon>Streptophyta</taxon>
        <taxon>Embryophyta</taxon>
        <taxon>Tracheophyta</taxon>
        <taxon>Spermatophyta</taxon>
        <taxon>Magnoliopsida</taxon>
        <taxon>Liliopsida</taxon>
        <taxon>Zingiberales</taxon>
        <taxon>Musaceae</taxon>
        <taxon>Ensete</taxon>
    </lineage>
</organism>
<dbReference type="PROSITE" id="PS00626">
    <property type="entry name" value="RCC1_2"/>
    <property type="match status" value="1"/>
</dbReference>
<reference evidence="4 5" key="1">
    <citation type="journal article" date="2014" name="Agronomy (Basel)">
        <title>A Draft Genome Sequence for Ensete ventricosum, the Drought-Tolerant Tree Against Hunger.</title>
        <authorList>
            <person name="Harrison J."/>
            <person name="Moore K.A."/>
            <person name="Paszkiewicz K."/>
            <person name="Jones T."/>
            <person name="Grant M."/>
            <person name="Ambacheew D."/>
            <person name="Muzemil S."/>
            <person name="Studholme D.J."/>
        </authorList>
    </citation>
    <scope>NUCLEOTIDE SEQUENCE [LARGE SCALE GENOMIC DNA]</scope>
</reference>
<evidence type="ECO:0000256" key="2">
    <source>
        <dbReference type="PROSITE-ProRule" id="PRU00235"/>
    </source>
</evidence>
<evidence type="ECO:0000256" key="1">
    <source>
        <dbReference type="ARBA" id="ARBA00022737"/>
    </source>
</evidence>
<dbReference type="InterPro" id="IPR051210">
    <property type="entry name" value="Ub_ligase/GEF_domain"/>
</dbReference>
<dbReference type="PROSITE" id="PS50012">
    <property type="entry name" value="RCC1_3"/>
    <property type="match status" value="1"/>
</dbReference>
<accession>A0A426Z564</accession>
<comment type="caution">
    <text evidence="4">The sequence shown here is derived from an EMBL/GenBank/DDBJ whole genome shotgun (WGS) entry which is preliminary data.</text>
</comment>
<dbReference type="PANTHER" id="PTHR22870">
    <property type="entry name" value="REGULATOR OF CHROMOSOME CONDENSATION"/>
    <property type="match status" value="1"/>
</dbReference>
<feature type="region of interest" description="Disordered" evidence="3">
    <location>
        <begin position="100"/>
        <end position="143"/>
    </location>
</feature>
<dbReference type="Pfam" id="PF13540">
    <property type="entry name" value="RCC1_2"/>
    <property type="match status" value="1"/>
</dbReference>
<keyword evidence="1" id="KW-0677">Repeat</keyword>
<dbReference type="InterPro" id="IPR000408">
    <property type="entry name" value="Reg_chr_condens"/>
</dbReference>
<sequence>MDNVFSIDFYLDTCQGICVKMIAAGAEHTAAVTEDGDFYGWGWGRYGNLGLGDRNDRLTPEKVTSIKVQLLRFCSSMKESMCSTACQEFGQLGVGDNDDHCSPVQVKLPEEQAAAKPSTSSGGNGNDTSVPDNNNDDVKRMRV</sequence>
<feature type="repeat" description="RCC1" evidence="2">
    <location>
        <begin position="36"/>
        <end position="86"/>
    </location>
</feature>
<name>A0A426Z564_ENSVE</name>
<evidence type="ECO:0000313" key="4">
    <source>
        <dbReference type="EMBL" id="RRT59101.1"/>
    </source>
</evidence>
<dbReference type="Proteomes" id="UP000287651">
    <property type="component" value="Unassembled WGS sequence"/>
</dbReference>
<feature type="compositionally biased region" description="Low complexity" evidence="3">
    <location>
        <begin position="118"/>
        <end position="129"/>
    </location>
</feature>
<dbReference type="AlphaFoldDB" id="A0A426Z564"/>
<protein>
    <submittedName>
        <fullName evidence="4">Uncharacterized protein</fullName>
    </submittedName>
</protein>
<dbReference type="Gene3D" id="2.130.10.30">
    <property type="entry name" value="Regulator of chromosome condensation 1/beta-lactamase-inhibitor protein II"/>
    <property type="match status" value="1"/>
</dbReference>
<proteinExistence type="predicted"/>
<dbReference type="PANTHER" id="PTHR22870:SF360">
    <property type="entry name" value="ULTRAVIOLET-B RECEPTOR UVR8"/>
    <property type="match status" value="1"/>
</dbReference>
<gene>
    <name evidence="4" type="ORF">B296_00038127</name>
</gene>